<dbReference type="Proteomes" id="UP000789920">
    <property type="component" value="Unassembled WGS sequence"/>
</dbReference>
<proteinExistence type="predicted"/>
<comment type="caution">
    <text evidence="1">The sequence shown here is derived from an EMBL/GenBank/DDBJ whole genome shotgun (WGS) entry which is preliminary data.</text>
</comment>
<name>A0ACA9S9B9_9GLOM</name>
<dbReference type="EMBL" id="CAJVQC010096719">
    <property type="protein sequence ID" value="CAG8829143.1"/>
    <property type="molecule type" value="Genomic_DNA"/>
</dbReference>
<gene>
    <name evidence="1" type="ORF">RPERSI_LOCUS27422</name>
</gene>
<reference evidence="1" key="1">
    <citation type="submission" date="2021-06" db="EMBL/GenBank/DDBJ databases">
        <authorList>
            <person name="Kallberg Y."/>
            <person name="Tangrot J."/>
            <person name="Rosling A."/>
        </authorList>
    </citation>
    <scope>NUCLEOTIDE SEQUENCE</scope>
    <source>
        <strain evidence="1">MA461A</strain>
    </source>
</reference>
<evidence type="ECO:0000313" key="2">
    <source>
        <dbReference type="Proteomes" id="UP000789920"/>
    </source>
</evidence>
<feature type="non-terminal residue" evidence="1">
    <location>
        <position position="62"/>
    </location>
</feature>
<keyword evidence="2" id="KW-1185">Reference proteome</keyword>
<evidence type="ECO:0000313" key="1">
    <source>
        <dbReference type="EMBL" id="CAG8829143.1"/>
    </source>
</evidence>
<sequence length="62" mass="6907">DIRAGYGTRLQRDISQDTSQKYLDILGIPKALLPIGGQDALITHWFQIFKTANIDIASSVYV</sequence>
<accession>A0ACA9S9B9</accession>
<feature type="non-terminal residue" evidence="1">
    <location>
        <position position="1"/>
    </location>
</feature>
<protein>
    <submittedName>
        <fullName evidence="1">27650_t:CDS:1</fullName>
    </submittedName>
</protein>
<organism evidence="1 2">
    <name type="scientific">Racocetra persica</name>
    <dbReference type="NCBI Taxonomy" id="160502"/>
    <lineage>
        <taxon>Eukaryota</taxon>
        <taxon>Fungi</taxon>
        <taxon>Fungi incertae sedis</taxon>
        <taxon>Mucoromycota</taxon>
        <taxon>Glomeromycotina</taxon>
        <taxon>Glomeromycetes</taxon>
        <taxon>Diversisporales</taxon>
        <taxon>Gigasporaceae</taxon>
        <taxon>Racocetra</taxon>
    </lineage>
</organism>